<dbReference type="GO" id="GO:0042274">
    <property type="term" value="P:ribosomal small subunit biogenesis"/>
    <property type="evidence" value="ECO:0007669"/>
    <property type="project" value="UniProtKB-UniRule"/>
</dbReference>
<dbReference type="GO" id="GO:0019843">
    <property type="term" value="F:rRNA binding"/>
    <property type="evidence" value="ECO:0007669"/>
    <property type="project" value="UniProtKB-KW"/>
</dbReference>
<dbReference type="NCBIfam" id="TIGR00157">
    <property type="entry name" value="ribosome small subunit-dependent GTPase A"/>
    <property type="match status" value="1"/>
</dbReference>
<comment type="similarity">
    <text evidence="2">Belongs to the TRAFAC class YlqF/YawG GTPase family. RsgA subfamily.</text>
</comment>
<evidence type="ECO:0000259" key="3">
    <source>
        <dbReference type="PROSITE" id="PS50936"/>
    </source>
</evidence>
<keyword evidence="2" id="KW-0694">RNA-binding</keyword>
<name>A0A4Q5J0U5_9ACTN</name>
<gene>
    <name evidence="2 4" type="primary">rsgA</name>
    <name evidence="4" type="ORF">ETU37_14670</name>
</gene>
<dbReference type="InterPro" id="IPR010914">
    <property type="entry name" value="RsgA_GTPase_dom"/>
</dbReference>
<dbReference type="EMBL" id="SDPU01000027">
    <property type="protein sequence ID" value="RYU11039.1"/>
    <property type="molecule type" value="Genomic_DNA"/>
</dbReference>
<dbReference type="GO" id="GO:0005737">
    <property type="term" value="C:cytoplasm"/>
    <property type="evidence" value="ECO:0007669"/>
    <property type="project" value="UniProtKB-SubCell"/>
</dbReference>
<dbReference type="Pfam" id="PF03193">
    <property type="entry name" value="RsgA_GTPase"/>
    <property type="match status" value="1"/>
</dbReference>
<dbReference type="PANTHER" id="PTHR32120">
    <property type="entry name" value="SMALL RIBOSOMAL SUBUNIT BIOGENESIS GTPASE RSGA"/>
    <property type="match status" value="1"/>
</dbReference>
<keyword evidence="2" id="KW-0862">Zinc</keyword>
<comment type="cofactor">
    <cofactor evidence="2">
        <name>Zn(2+)</name>
        <dbReference type="ChEBI" id="CHEBI:29105"/>
    </cofactor>
    <text evidence="2">Binds 1 zinc ion per subunit.</text>
</comment>
<evidence type="ECO:0000256" key="2">
    <source>
        <dbReference type="HAMAP-Rule" id="MF_01820"/>
    </source>
</evidence>
<proteinExistence type="inferred from homology"/>
<comment type="subcellular location">
    <subcellularLocation>
        <location evidence="2">Cytoplasm</location>
    </subcellularLocation>
</comment>
<keyword evidence="2" id="KW-0699">rRNA-binding</keyword>
<dbReference type="EC" id="3.6.1.-" evidence="2"/>
<dbReference type="GO" id="GO:0005525">
    <property type="term" value="F:GTP binding"/>
    <property type="evidence" value="ECO:0007669"/>
    <property type="project" value="UniProtKB-UniRule"/>
</dbReference>
<comment type="caution">
    <text evidence="4">The sequence shown here is derived from an EMBL/GenBank/DDBJ whole genome shotgun (WGS) entry which is preliminary data.</text>
</comment>
<feature type="binding site" evidence="2">
    <location>
        <position position="290"/>
    </location>
    <ligand>
        <name>Zn(2+)</name>
        <dbReference type="ChEBI" id="CHEBI:29105"/>
    </ligand>
</feature>
<dbReference type="GO" id="GO:0046872">
    <property type="term" value="F:metal ion binding"/>
    <property type="evidence" value="ECO:0007669"/>
    <property type="project" value="UniProtKB-KW"/>
</dbReference>
<dbReference type="InterPro" id="IPR004881">
    <property type="entry name" value="Ribosome_biogen_GTPase_RsgA"/>
</dbReference>
<keyword evidence="5" id="KW-1185">Reference proteome</keyword>
<accession>A0A4Q5J0U5</accession>
<dbReference type="Gene3D" id="1.10.40.50">
    <property type="entry name" value="Probable gtpase engc, domain 3"/>
    <property type="match status" value="1"/>
</dbReference>
<evidence type="ECO:0000313" key="5">
    <source>
        <dbReference type="Proteomes" id="UP000291189"/>
    </source>
</evidence>
<dbReference type="PROSITE" id="PS50936">
    <property type="entry name" value="ENGC_GTPASE"/>
    <property type="match status" value="1"/>
</dbReference>
<feature type="binding site" evidence="2">
    <location>
        <position position="282"/>
    </location>
    <ligand>
        <name>Zn(2+)</name>
        <dbReference type="ChEBI" id="CHEBI:29105"/>
    </ligand>
</feature>
<dbReference type="Gene3D" id="3.40.50.300">
    <property type="entry name" value="P-loop containing nucleotide triphosphate hydrolases"/>
    <property type="match status" value="1"/>
</dbReference>
<keyword evidence="2" id="KW-0378">Hydrolase</keyword>
<keyword evidence="2" id="KW-0342">GTP-binding</keyword>
<dbReference type="InterPro" id="IPR027417">
    <property type="entry name" value="P-loop_NTPase"/>
</dbReference>
<sequence>MIGYDAATAASFAPWDAADAAVGRVVRVDRGVASVLTEQGPVRASWGAPVLQRVAHDPTEAPCAGDWCVVRTWPDHRVTVEHVLPRRTAVVRSTAGKAAEGQVVCANVDLVGVVVALHPLPAESRIERLLAMAWQSGARPVLLLTKADLVADGDEVADDVRRLAPDVEVIQVSSRTGLGLDRVRELVDGHATLALVGTSGHGKSSLTNALVGAEVLPTREIRDDGRGRHTSVRRELVLLPGGGAVIDTPGLRSLGMFEAEEGIAHTFADIDALAARCRFDDCAHRSEPGCQVLAALADGTLPQRRWESYVQLTKETAAMAARRHVRRQRKRKDRG</sequence>
<comment type="subunit">
    <text evidence="2">Monomer. Associates with 30S ribosomal subunit, binds 16S rRNA.</text>
</comment>
<protein>
    <recommendedName>
        <fullName evidence="2">Small ribosomal subunit biogenesis GTPase RsgA</fullName>
        <ecNumber evidence="2">3.6.1.-</ecNumber>
    </recommendedName>
</protein>
<dbReference type="AlphaFoldDB" id="A0A4Q5J0U5"/>
<dbReference type="RefSeq" id="WP_129988178.1">
    <property type="nucleotide sequence ID" value="NZ_SDPU01000027.1"/>
</dbReference>
<evidence type="ECO:0000256" key="1">
    <source>
        <dbReference type="ARBA" id="ARBA00022517"/>
    </source>
</evidence>
<organism evidence="4 5">
    <name type="scientific">Nocardioides iriomotensis</name>
    <dbReference type="NCBI Taxonomy" id="715784"/>
    <lineage>
        <taxon>Bacteria</taxon>
        <taxon>Bacillati</taxon>
        <taxon>Actinomycetota</taxon>
        <taxon>Actinomycetes</taxon>
        <taxon>Propionibacteriales</taxon>
        <taxon>Nocardioidaceae</taxon>
        <taxon>Nocardioides</taxon>
    </lineage>
</organism>
<comment type="function">
    <text evidence="2">One of several proteins that assist in the late maturation steps of the functional core of the 30S ribosomal subunit. Helps release RbfA from mature subunits. May play a role in the assembly of ribosomal proteins into the subunit. Circularly permuted GTPase that catalyzes slow GTP hydrolysis, GTPase activity is stimulated by the 30S ribosomal subunit.</text>
</comment>
<feature type="binding site" evidence="2">
    <location>
        <begin position="197"/>
        <end position="205"/>
    </location>
    <ligand>
        <name>GTP</name>
        <dbReference type="ChEBI" id="CHEBI:37565"/>
    </ligand>
</feature>
<keyword evidence="2" id="KW-0547">Nucleotide-binding</keyword>
<feature type="domain" description="EngC GTPase" evidence="3">
    <location>
        <begin position="106"/>
        <end position="252"/>
    </location>
</feature>
<dbReference type="HAMAP" id="MF_01820">
    <property type="entry name" value="GTPase_RsgA"/>
    <property type="match status" value="1"/>
</dbReference>
<dbReference type="CDD" id="cd01854">
    <property type="entry name" value="YjeQ_EngC"/>
    <property type="match status" value="1"/>
</dbReference>
<feature type="binding site" evidence="2">
    <location>
        <begin position="145"/>
        <end position="148"/>
    </location>
    <ligand>
        <name>GTP</name>
        <dbReference type="ChEBI" id="CHEBI:37565"/>
    </ligand>
</feature>
<feature type="binding site" evidence="2">
    <location>
        <position position="277"/>
    </location>
    <ligand>
        <name>Zn(2+)</name>
        <dbReference type="ChEBI" id="CHEBI:29105"/>
    </ligand>
</feature>
<keyword evidence="2" id="KW-0963">Cytoplasm</keyword>
<evidence type="ECO:0000313" key="4">
    <source>
        <dbReference type="EMBL" id="RYU11039.1"/>
    </source>
</evidence>
<dbReference type="Proteomes" id="UP000291189">
    <property type="component" value="Unassembled WGS sequence"/>
</dbReference>
<dbReference type="PANTHER" id="PTHR32120:SF10">
    <property type="entry name" value="SMALL RIBOSOMAL SUBUNIT BIOGENESIS GTPASE RSGA"/>
    <property type="match status" value="1"/>
</dbReference>
<reference evidence="4 5" key="1">
    <citation type="submission" date="2019-01" db="EMBL/GenBank/DDBJ databases">
        <title>Nocardioides guangzhouensis sp. nov., an actinobacterium isolated from soil.</title>
        <authorList>
            <person name="Fu Y."/>
            <person name="Cai Y."/>
            <person name="Lin Z."/>
            <person name="Chen P."/>
        </authorList>
    </citation>
    <scope>NUCLEOTIDE SEQUENCE [LARGE SCALE GENOMIC DNA]</scope>
    <source>
        <strain evidence="4 5">NBRC 105384</strain>
    </source>
</reference>
<dbReference type="OrthoDB" id="9809485at2"/>
<feature type="binding site" evidence="2">
    <location>
        <position position="284"/>
    </location>
    <ligand>
        <name>Zn(2+)</name>
        <dbReference type="ChEBI" id="CHEBI:29105"/>
    </ligand>
</feature>
<dbReference type="SUPFAM" id="SSF52540">
    <property type="entry name" value="P-loop containing nucleoside triphosphate hydrolases"/>
    <property type="match status" value="1"/>
</dbReference>
<keyword evidence="1 2" id="KW-0690">Ribosome biogenesis</keyword>
<keyword evidence="2" id="KW-0479">Metal-binding</keyword>
<dbReference type="GO" id="GO:0003924">
    <property type="term" value="F:GTPase activity"/>
    <property type="evidence" value="ECO:0007669"/>
    <property type="project" value="UniProtKB-UniRule"/>
</dbReference>